<keyword evidence="1" id="KW-0472">Membrane</keyword>
<evidence type="ECO:0000313" key="4">
    <source>
        <dbReference type="Proteomes" id="UP000198558"/>
    </source>
</evidence>
<dbReference type="Proteomes" id="UP000490821">
    <property type="component" value="Unassembled WGS sequence"/>
</dbReference>
<dbReference type="EMBL" id="FOIN01000003">
    <property type="protein sequence ID" value="SET20224.1"/>
    <property type="molecule type" value="Genomic_DNA"/>
</dbReference>
<dbReference type="RefSeq" id="WP_092352195.1">
    <property type="nucleotide sequence ID" value="NZ_BLMI01000061.1"/>
</dbReference>
<sequence length="72" mass="7444">MNCGFNYSGCGCNSYSPFITNPFGCGGCNSCCSMSNCGCGGCSGFGSTNWFAIVLVVFLLLIICGNSRIRVG</sequence>
<dbReference type="AlphaFoldDB" id="A0A1I0CLX0"/>
<proteinExistence type="predicted"/>
<evidence type="ECO:0008006" key="6">
    <source>
        <dbReference type="Google" id="ProtNLM"/>
    </source>
</evidence>
<reference evidence="2 5" key="3">
    <citation type="journal article" date="2020" name="Microbiome">
        <title>Single-cell genomics of uncultured bacteria reveals dietary fiber responders in the mouse gut microbiota.</title>
        <authorList>
            <person name="Chijiiwa R."/>
            <person name="Hosokawa M."/>
            <person name="Kogawa M."/>
            <person name="Nishikawa Y."/>
            <person name="Ide K."/>
            <person name="Sakanashi C."/>
            <person name="Takahashi K."/>
            <person name="Takeyama H."/>
        </authorList>
    </citation>
    <scope>NUCLEOTIDE SEQUENCE [LARGE SCALE GENOMIC DNA]</scope>
    <source>
        <strain evidence="2">IMSAGC_017</strain>
    </source>
</reference>
<gene>
    <name evidence="2" type="ORF">IMSAGC017_00592</name>
    <name evidence="3" type="ORF">SAMN04489758_103102</name>
</gene>
<name>A0A1I0CLX0_9FIRM</name>
<evidence type="ECO:0000313" key="2">
    <source>
        <dbReference type="EMBL" id="GFI40559.1"/>
    </source>
</evidence>
<reference evidence="3" key="2">
    <citation type="submission" date="2016-10" db="EMBL/GenBank/DDBJ databases">
        <authorList>
            <person name="de Groot N.N."/>
        </authorList>
    </citation>
    <scope>NUCLEOTIDE SEQUENCE [LARGE SCALE GENOMIC DNA]</scope>
    <source>
        <strain evidence="3">DSM 1551</strain>
    </source>
</reference>
<evidence type="ECO:0000313" key="5">
    <source>
        <dbReference type="Proteomes" id="UP000490821"/>
    </source>
</evidence>
<keyword evidence="1" id="KW-1133">Transmembrane helix</keyword>
<evidence type="ECO:0000256" key="1">
    <source>
        <dbReference type="SAM" id="Phobius"/>
    </source>
</evidence>
<dbReference type="EMBL" id="BLMI01000061">
    <property type="protein sequence ID" value="GFI40559.1"/>
    <property type="molecule type" value="Genomic_DNA"/>
</dbReference>
<keyword evidence="1" id="KW-0812">Transmembrane</keyword>
<keyword evidence="4" id="KW-1185">Reference proteome</keyword>
<dbReference type="GeneID" id="78287557"/>
<reference evidence="4" key="1">
    <citation type="submission" date="2016-10" db="EMBL/GenBank/DDBJ databases">
        <authorList>
            <person name="Varghese N."/>
            <person name="Submissions S."/>
        </authorList>
    </citation>
    <scope>NUCLEOTIDE SEQUENCE [LARGE SCALE GENOMIC DNA]</scope>
    <source>
        <strain evidence="4">DSM 1551</strain>
    </source>
</reference>
<organism evidence="3 4">
    <name type="scientific">Thomasclavelia cocleata</name>
    <dbReference type="NCBI Taxonomy" id="69824"/>
    <lineage>
        <taxon>Bacteria</taxon>
        <taxon>Bacillati</taxon>
        <taxon>Bacillota</taxon>
        <taxon>Erysipelotrichia</taxon>
        <taxon>Erysipelotrichales</taxon>
        <taxon>Coprobacillaceae</taxon>
        <taxon>Thomasclavelia</taxon>
    </lineage>
</organism>
<evidence type="ECO:0000313" key="3">
    <source>
        <dbReference type="EMBL" id="SET20224.1"/>
    </source>
</evidence>
<feature type="transmembrane region" description="Helical" evidence="1">
    <location>
        <begin position="50"/>
        <end position="69"/>
    </location>
</feature>
<dbReference type="Proteomes" id="UP000198558">
    <property type="component" value="Unassembled WGS sequence"/>
</dbReference>
<accession>A0A1I0CLX0</accession>
<protein>
    <recommendedName>
        <fullName evidence="6">Sporulation protein YjcZ</fullName>
    </recommendedName>
</protein>